<dbReference type="InterPro" id="IPR002035">
    <property type="entry name" value="VWF_A"/>
</dbReference>
<dbReference type="EMBL" id="HBGK01052807">
    <property type="protein sequence ID" value="CAD9312063.1"/>
    <property type="molecule type" value="Transcribed_RNA"/>
</dbReference>
<dbReference type="PROSITE" id="PS50234">
    <property type="entry name" value="VWFA"/>
    <property type="match status" value="1"/>
</dbReference>
<dbReference type="SMART" id="SM00327">
    <property type="entry name" value="VWA"/>
    <property type="match status" value="1"/>
</dbReference>
<protein>
    <recommendedName>
        <fullName evidence="1">VWFA domain-containing protein</fullName>
    </recommendedName>
</protein>
<evidence type="ECO:0000259" key="1">
    <source>
        <dbReference type="PROSITE" id="PS50234"/>
    </source>
</evidence>
<gene>
    <name evidence="2" type="ORF">GOCE00092_LOCUS27801</name>
</gene>
<reference evidence="2" key="1">
    <citation type="submission" date="2021-01" db="EMBL/GenBank/DDBJ databases">
        <authorList>
            <person name="Corre E."/>
            <person name="Pelletier E."/>
            <person name="Niang G."/>
            <person name="Scheremetjew M."/>
            <person name="Finn R."/>
            <person name="Kale V."/>
            <person name="Holt S."/>
            <person name="Cochrane G."/>
            <person name="Meng A."/>
            <person name="Brown T."/>
            <person name="Cohen L."/>
        </authorList>
    </citation>
    <scope>NUCLEOTIDE SEQUENCE</scope>
    <source>
        <strain evidence="2">CCMP 410</strain>
    </source>
</reference>
<name>A0A7S1VUU7_9STRA</name>
<dbReference type="CDD" id="cd00198">
    <property type="entry name" value="vWFA"/>
    <property type="match status" value="1"/>
</dbReference>
<feature type="domain" description="VWFA" evidence="1">
    <location>
        <begin position="530"/>
        <end position="753"/>
    </location>
</feature>
<dbReference type="Gene3D" id="3.40.50.410">
    <property type="entry name" value="von Willebrand factor, type A domain"/>
    <property type="match status" value="1"/>
</dbReference>
<organism evidence="2">
    <name type="scientific">Grammatophora oceanica</name>
    <dbReference type="NCBI Taxonomy" id="210454"/>
    <lineage>
        <taxon>Eukaryota</taxon>
        <taxon>Sar</taxon>
        <taxon>Stramenopiles</taxon>
        <taxon>Ochrophyta</taxon>
        <taxon>Bacillariophyta</taxon>
        <taxon>Fragilariophyceae</taxon>
        <taxon>Fragilariophycidae</taxon>
        <taxon>Rhabdonematales</taxon>
        <taxon>Grammatophoraceae</taxon>
        <taxon>Grammatophora</taxon>
    </lineage>
</organism>
<dbReference type="AlphaFoldDB" id="A0A7S1VUU7"/>
<sequence length="836" mass="92040">MMSNNPYKRGPVSAPSGRIKARTKVIVPLVLLLAISGLFGDRTNIGQRFLSEIRRLCDGYFRFGTWANLPETYWEELYKDVNNYIATDRDYPPYDPTNIGYALTLMSCPEDDYQPGVDTQFDPGHAFYDAAAVLKYSICHQTYPTGSDYNSTMYAIVHPDAIRCSGPNGETYDRVKVLTDLGYHVLIHGDPIATKDIQDPAVRDNVYDDAGLRDLMKLYAFKFDHHPAVVMVDFRTLMVDSIDTHLDQFIASDKQVMYTTHYPTSDDPTGRNRAAKTSWFMLKPDPNVLADIVDTYKTTSFNPDTSNHHTAGWDSSGVGDFPKQYGTDGILHYYYNTLNPDQIWKTDRCQLGNDNSDPMKVDSSGNVVCRDPYTCQDCRTYSMDTIQVAEMITVCGEPWKCYYDDNWDSNTKPLCEEFHRRWFATRIQYEDSHWHGGPPTDRSGTYKSDVFLGFCHTDGIVGYDRMIDDKLAPASCDANTVTTEAVSTLHFLGGKTQEQIIKLEAGETTASTTACVSGSVTKVGREQPYNIGIVIDVSGSTGGGFGGTPVGDVNGDGNSDTILDAEIASIIEVMDFIAAAADLGNYNVDIGLVSFSTEATYHGRFQPSDPSDPTQANPALVAELEAMRSGGYTHFDDALDKVIEYFQEAPTDRTNLLFFLSDGIPNVPGDGDNEEPVGYQNNVPAALMYDSELAILDQYDVQRMAIGVGSGSDIREGYGLDMIDNTPDDVTGETAIQVTSSDELTDALLSNPIVGQVMNFQLSVNGVQQPQVDLSTVKSGPTGFSFGQFIVSGLNPEKGSLNTVTAKMTMDFDGDESTVDDQHVLTTSNDIIGTLF</sequence>
<proteinExistence type="predicted"/>
<dbReference type="SUPFAM" id="SSF53300">
    <property type="entry name" value="vWA-like"/>
    <property type="match status" value="1"/>
</dbReference>
<dbReference type="InterPro" id="IPR036465">
    <property type="entry name" value="vWFA_dom_sf"/>
</dbReference>
<accession>A0A7S1VUU7</accession>
<dbReference type="Pfam" id="PF00092">
    <property type="entry name" value="VWA"/>
    <property type="match status" value="1"/>
</dbReference>
<evidence type="ECO:0000313" key="2">
    <source>
        <dbReference type="EMBL" id="CAD9312063.1"/>
    </source>
</evidence>